<accession>A0A9E6ZU16</accession>
<proteinExistence type="predicted"/>
<dbReference type="EMBL" id="CP083239">
    <property type="protein sequence ID" value="UOK71729.1"/>
    <property type="molecule type" value="Genomic_DNA"/>
</dbReference>
<dbReference type="Proteomes" id="UP000831684">
    <property type="component" value="Chromosome"/>
</dbReference>
<gene>
    <name evidence="2" type="ORF">K9D25_03100</name>
</gene>
<organism evidence="2 3">
    <name type="scientific">Ancylobacter polymorphus</name>
    <dbReference type="NCBI Taxonomy" id="223390"/>
    <lineage>
        <taxon>Bacteria</taxon>
        <taxon>Pseudomonadati</taxon>
        <taxon>Pseudomonadota</taxon>
        <taxon>Alphaproteobacteria</taxon>
        <taxon>Hyphomicrobiales</taxon>
        <taxon>Xanthobacteraceae</taxon>
        <taxon>Ancylobacter</taxon>
    </lineage>
</organism>
<keyword evidence="1" id="KW-0812">Transmembrane</keyword>
<reference evidence="2" key="1">
    <citation type="submission" date="2021-09" db="EMBL/GenBank/DDBJ databases">
        <title>Network and meta-omics reveal the key degrader and cooperation patterns in an efficient 1,4-dioxane-degrading microbial community.</title>
        <authorList>
            <person name="Dai C."/>
        </authorList>
    </citation>
    <scope>NUCLEOTIDE SEQUENCE</scope>
    <source>
        <strain evidence="2">ZM13</strain>
    </source>
</reference>
<evidence type="ECO:0008006" key="4">
    <source>
        <dbReference type="Google" id="ProtNLM"/>
    </source>
</evidence>
<name>A0A9E6ZU16_9HYPH</name>
<dbReference type="RefSeq" id="WP_244379132.1">
    <property type="nucleotide sequence ID" value="NZ_CP083239.1"/>
</dbReference>
<dbReference type="AlphaFoldDB" id="A0A9E6ZU16"/>
<evidence type="ECO:0000313" key="3">
    <source>
        <dbReference type="Proteomes" id="UP000831684"/>
    </source>
</evidence>
<feature type="transmembrane region" description="Helical" evidence="1">
    <location>
        <begin position="67"/>
        <end position="90"/>
    </location>
</feature>
<protein>
    <recommendedName>
        <fullName evidence="4">DUF1515 domain-containing protein</fullName>
    </recommendedName>
</protein>
<evidence type="ECO:0000256" key="1">
    <source>
        <dbReference type="SAM" id="Phobius"/>
    </source>
</evidence>
<sequence>MTITELERLAVVENEVRHLNDKHDDFRDEVRGEFRSVRSDVASVNDKIDRIETLLTQAQGALFVTRIGWLGIARVTGWAGAVAAFGFYAWEKMAAIIAAMPR</sequence>
<keyword evidence="1" id="KW-1133">Transmembrane helix</keyword>
<keyword evidence="1" id="KW-0472">Membrane</keyword>
<dbReference type="KEGG" id="apol:K9D25_03100"/>
<evidence type="ECO:0000313" key="2">
    <source>
        <dbReference type="EMBL" id="UOK71729.1"/>
    </source>
</evidence>